<feature type="compositionally biased region" description="Basic and acidic residues" evidence="2">
    <location>
        <begin position="151"/>
        <end position="162"/>
    </location>
</feature>
<dbReference type="RefSeq" id="XP_040774625.1">
    <property type="nucleotide sequence ID" value="XM_040921627.1"/>
</dbReference>
<dbReference type="GO" id="GO:0004045">
    <property type="term" value="F:peptidyl-tRNA hydrolase activity"/>
    <property type="evidence" value="ECO:0007669"/>
    <property type="project" value="TreeGrafter"/>
</dbReference>
<evidence type="ECO:0000313" key="5">
    <source>
        <dbReference type="Proteomes" id="UP000803844"/>
    </source>
</evidence>
<sequence length="179" mass="20179">MISPSLMRLPSLIYRLARFQAFEASFDPADLAEARKWRQSVSEASLPRGTTTFARSSGPGGQHVNKTESKAITTWSISELMGVLPKLLHSPLRLSKHYVRNKDGLAFHAQTSRDRDANAEENKSKLLEELYRMYSDTVPGDTSAEKKRKHQGLEKSAREARLKSKKFQSSKKQARKGDC</sequence>
<dbReference type="GO" id="GO:0016150">
    <property type="term" value="F:translation release factor activity, codon nonspecific"/>
    <property type="evidence" value="ECO:0007669"/>
    <property type="project" value="TreeGrafter"/>
</dbReference>
<evidence type="ECO:0000259" key="3">
    <source>
        <dbReference type="Pfam" id="PF00472"/>
    </source>
</evidence>
<feature type="domain" description="Prokaryotic-type class I peptide chain release factors" evidence="3">
    <location>
        <begin position="51"/>
        <end position="175"/>
    </location>
</feature>
<comment type="similarity">
    <text evidence="1">Belongs to the prokaryotic/mitochondrial release factor family.</text>
</comment>
<dbReference type="PANTHER" id="PTHR11075">
    <property type="entry name" value="PEPTIDE CHAIN RELEASE FACTOR"/>
    <property type="match status" value="1"/>
</dbReference>
<protein>
    <recommendedName>
        <fullName evidence="3">Prokaryotic-type class I peptide chain release factors domain-containing protein</fullName>
    </recommendedName>
</protein>
<organism evidence="4 5">
    <name type="scientific">Cryphonectria parasitica (strain ATCC 38755 / EP155)</name>
    <dbReference type="NCBI Taxonomy" id="660469"/>
    <lineage>
        <taxon>Eukaryota</taxon>
        <taxon>Fungi</taxon>
        <taxon>Dikarya</taxon>
        <taxon>Ascomycota</taxon>
        <taxon>Pezizomycotina</taxon>
        <taxon>Sordariomycetes</taxon>
        <taxon>Sordariomycetidae</taxon>
        <taxon>Diaporthales</taxon>
        <taxon>Cryphonectriaceae</taxon>
        <taxon>Cryphonectria-Endothia species complex</taxon>
        <taxon>Cryphonectria</taxon>
    </lineage>
</organism>
<dbReference type="Pfam" id="PF00472">
    <property type="entry name" value="RF-1"/>
    <property type="match status" value="1"/>
</dbReference>
<dbReference type="InterPro" id="IPR045853">
    <property type="entry name" value="Pep_chain_release_fac_I_sf"/>
</dbReference>
<proteinExistence type="inferred from homology"/>
<reference evidence="4" key="1">
    <citation type="journal article" date="2020" name="Phytopathology">
        <title>Genome sequence of the chestnut blight fungus Cryphonectria parasitica EP155: A fundamental resource for an archetypical invasive plant pathogen.</title>
        <authorList>
            <person name="Crouch J.A."/>
            <person name="Dawe A."/>
            <person name="Aerts A."/>
            <person name="Barry K."/>
            <person name="Churchill A.C.L."/>
            <person name="Grimwood J."/>
            <person name="Hillman B."/>
            <person name="Milgroom M.G."/>
            <person name="Pangilinan J."/>
            <person name="Smith M."/>
            <person name="Salamov A."/>
            <person name="Schmutz J."/>
            <person name="Yadav J."/>
            <person name="Grigoriev I.V."/>
            <person name="Nuss D."/>
        </authorList>
    </citation>
    <scope>NUCLEOTIDE SEQUENCE</scope>
    <source>
        <strain evidence="4">EP155</strain>
    </source>
</reference>
<keyword evidence="5" id="KW-1185">Reference proteome</keyword>
<evidence type="ECO:0000313" key="4">
    <source>
        <dbReference type="EMBL" id="KAF3763664.1"/>
    </source>
</evidence>
<feature type="compositionally biased region" description="Basic residues" evidence="2">
    <location>
        <begin position="163"/>
        <end position="179"/>
    </location>
</feature>
<dbReference type="GO" id="GO:0070126">
    <property type="term" value="P:mitochondrial translational termination"/>
    <property type="evidence" value="ECO:0007669"/>
    <property type="project" value="TreeGrafter"/>
</dbReference>
<evidence type="ECO:0000256" key="2">
    <source>
        <dbReference type="SAM" id="MobiDB-lite"/>
    </source>
</evidence>
<dbReference type="AlphaFoldDB" id="A0A9P4XZB3"/>
<evidence type="ECO:0000256" key="1">
    <source>
        <dbReference type="ARBA" id="ARBA00010835"/>
    </source>
</evidence>
<dbReference type="InterPro" id="IPR000352">
    <property type="entry name" value="Pep_chain_release_fac_I"/>
</dbReference>
<dbReference type="OrthoDB" id="270639at2759"/>
<dbReference type="EMBL" id="MU032349">
    <property type="protein sequence ID" value="KAF3763664.1"/>
    <property type="molecule type" value="Genomic_DNA"/>
</dbReference>
<dbReference type="GO" id="GO:0005762">
    <property type="term" value="C:mitochondrial large ribosomal subunit"/>
    <property type="evidence" value="ECO:0007669"/>
    <property type="project" value="TreeGrafter"/>
</dbReference>
<name>A0A9P4XZB3_CRYP1</name>
<dbReference type="InterPro" id="IPR052104">
    <property type="entry name" value="Mito_Release_Factor_mL62"/>
</dbReference>
<accession>A0A9P4XZB3</accession>
<dbReference type="SUPFAM" id="SSF75620">
    <property type="entry name" value="Release factor"/>
    <property type="match status" value="1"/>
</dbReference>
<gene>
    <name evidence="4" type="ORF">M406DRAFT_341122</name>
</gene>
<dbReference type="Proteomes" id="UP000803844">
    <property type="component" value="Unassembled WGS sequence"/>
</dbReference>
<comment type="caution">
    <text evidence="4">The sequence shown here is derived from an EMBL/GenBank/DDBJ whole genome shotgun (WGS) entry which is preliminary data.</text>
</comment>
<dbReference type="PANTHER" id="PTHR11075:SF54">
    <property type="entry name" value="LARGE RIBOSOMAL SUBUNIT PROTEIN ML62"/>
    <property type="match status" value="1"/>
</dbReference>
<dbReference type="GeneID" id="63838756"/>
<feature type="region of interest" description="Disordered" evidence="2">
    <location>
        <begin position="137"/>
        <end position="179"/>
    </location>
</feature>
<dbReference type="Gene3D" id="3.30.160.20">
    <property type="match status" value="1"/>
</dbReference>